<proteinExistence type="predicted"/>
<comment type="caution">
    <text evidence="2">The sequence shown here is derived from an EMBL/GenBank/DDBJ whole genome shotgun (WGS) entry which is preliminary data.</text>
</comment>
<accession>A0AAN6V8R3</accession>
<protein>
    <submittedName>
        <fullName evidence="2">Uncharacterized protein</fullName>
    </submittedName>
</protein>
<organism evidence="2 3">
    <name type="scientific">Dichotomopilus funicola</name>
    <dbReference type="NCBI Taxonomy" id="1934379"/>
    <lineage>
        <taxon>Eukaryota</taxon>
        <taxon>Fungi</taxon>
        <taxon>Dikarya</taxon>
        <taxon>Ascomycota</taxon>
        <taxon>Pezizomycotina</taxon>
        <taxon>Sordariomycetes</taxon>
        <taxon>Sordariomycetidae</taxon>
        <taxon>Sordariales</taxon>
        <taxon>Chaetomiaceae</taxon>
        <taxon>Dichotomopilus</taxon>
    </lineage>
</organism>
<reference evidence="2" key="1">
    <citation type="journal article" date="2023" name="Mol. Phylogenet. Evol.">
        <title>Genome-scale phylogeny and comparative genomics of the fungal order Sordariales.</title>
        <authorList>
            <person name="Hensen N."/>
            <person name="Bonometti L."/>
            <person name="Westerberg I."/>
            <person name="Brannstrom I.O."/>
            <person name="Guillou S."/>
            <person name="Cros-Aarteil S."/>
            <person name="Calhoun S."/>
            <person name="Haridas S."/>
            <person name="Kuo A."/>
            <person name="Mondo S."/>
            <person name="Pangilinan J."/>
            <person name="Riley R."/>
            <person name="LaButti K."/>
            <person name="Andreopoulos B."/>
            <person name="Lipzen A."/>
            <person name="Chen C."/>
            <person name="Yan M."/>
            <person name="Daum C."/>
            <person name="Ng V."/>
            <person name="Clum A."/>
            <person name="Steindorff A."/>
            <person name="Ohm R.A."/>
            <person name="Martin F."/>
            <person name="Silar P."/>
            <person name="Natvig D.O."/>
            <person name="Lalanne C."/>
            <person name="Gautier V."/>
            <person name="Ament-Velasquez S.L."/>
            <person name="Kruys A."/>
            <person name="Hutchinson M.I."/>
            <person name="Powell A.J."/>
            <person name="Barry K."/>
            <person name="Miller A.N."/>
            <person name="Grigoriev I.V."/>
            <person name="Debuchy R."/>
            <person name="Gladieux P."/>
            <person name="Hiltunen Thoren M."/>
            <person name="Johannesson H."/>
        </authorList>
    </citation>
    <scope>NUCLEOTIDE SEQUENCE</scope>
    <source>
        <strain evidence="2">CBS 141.50</strain>
    </source>
</reference>
<feature type="compositionally biased region" description="Polar residues" evidence="1">
    <location>
        <begin position="49"/>
        <end position="67"/>
    </location>
</feature>
<dbReference type="RefSeq" id="XP_062640339.1">
    <property type="nucleotide sequence ID" value="XM_062779459.1"/>
</dbReference>
<sequence>MPLTWESVYSFFSPPASRDPSPNSTPSLFSGAFSSNTSTKQTDLPMPPTTTFGMPSPADSSTSSLTGSERDYSPPGSASYARRERRPSTSSTSSRSTTSLEQPIRQGPNRTHTTPAVVITSPSPPPSSSSSSSSEINHEQRPAPPRRSATDIVAPEPMSRTFPKPAVEPSLDELLARKPLKHSLGYYVQNSSRVAAAKASQESLRASSEEAAAERARKFEETKRRLMMDQEKLAGLGKR</sequence>
<evidence type="ECO:0000313" key="3">
    <source>
        <dbReference type="Proteomes" id="UP001302676"/>
    </source>
</evidence>
<name>A0AAN6V8R3_9PEZI</name>
<dbReference type="Proteomes" id="UP001302676">
    <property type="component" value="Unassembled WGS sequence"/>
</dbReference>
<feature type="region of interest" description="Disordered" evidence="1">
    <location>
        <begin position="1"/>
        <end position="166"/>
    </location>
</feature>
<dbReference type="AlphaFoldDB" id="A0AAN6V8R3"/>
<dbReference type="EMBL" id="MU853558">
    <property type="protein sequence ID" value="KAK4146968.1"/>
    <property type="molecule type" value="Genomic_DNA"/>
</dbReference>
<keyword evidence="3" id="KW-1185">Reference proteome</keyword>
<evidence type="ECO:0000313" key="2">
    <source>
        <dbReference type="EMBL" id="KAK4146968.1"/>
    </source>
</evidence>
<feature type="compositionally biased region" description="Low complexity" evidence="1">
    <location>
        <begin position="88"/>
        <end position="99"/>
    </location>
</feature>
<reference evidence="2" key="2">
    <citation type="submission" date="2023-05" db="EMBL/GenBank/DDBJ databases">
        <authorList>
            <consortium name="Lawrence Berkeley National Laboratory"/>
            <person name="Steindorff A."/>
            <person name="Hensen N."/>
            <person name="Bonometti L."/>
            <person name="Westerberg I."/>
            <person name="Brannstrom I.O."/>
            <person name="Guillou S."/>
            <person name="Cros-Aarteil S."/>
            <person name="Calhoun S."/>
            <person name="Haridas S."/>
            <person name="Kuo A."/>
            <person name="Mondo S."/>
            <person name="Pangilinan J."/>
            <person name="Riley R."/>
            <person name="Labutti K."/>
            <person name="Andreopoulos B."/>
            <person name="Lipzen A."/>
            <person name="Chen C."/>
            <person name="Yanf M."/>
            <person name="Daum C."/>
            <person name="Ng V."/>
            <person name="Clum A."/>
            <person name="Ohm R."/>
            <person name="Martin F."/>
            <person name="Silar P."/>
            <person name="Natvig D."/>
            <person name="Lalanne C."/>
            <person name="Gautier V."/>
            <person name="Ament-Velasquez S.L."/>
            <person name="Kruys A."/>
            <person name="Hutchinson M.I."/>
            <person name="Powell A.J."/>
            <person name="Barry K."/>
            <person name="Miller A.N."/>
            <person name="Grigoriev I.V."/>
            <person name="Debuchy R."/>
            <person name="Gladieux P."/>
            <person name="Thoren M.H."/>
            <person name="Johannesson H."/>
        </authorList>
    </citation>
    <scope>NUCLEOTIDE SEQUENCE</scope>
    <source>
        <strain evidence="2">CBS 141.50</strain>
    </source>
</reference>
<gene>
    <name evidence="2" type="ORF">C8A04DRAFT_25162</name>
</gene>
<evidence type="ECO:0000256" key="1">
    <source>
        <dbReference type="SAM" id="MobiDB-lite"/>
    </source>
</evidence>
<feature type="compositionally biased region" description="Polar residues" evidence="1">
    <location>
        <begin position="20"/>
        <end position="42"/>
    </location>
</feature>
<dbReference type="GeneID" id="87816072"/>